<feature type="transmembrane region" description="Helical" evidence="6">
    <location>
        <begin position="217"/>
        <end position="241"/>
    </location>
</feature>
<dbReference type="AlphaFoldDB" id="A0A117MJA1"/>
<feature type="transmembrane region" description="Helical" evidence="6">
    <location>
        <begin position="96"/>
        <end position="117"/>
    </location>
</feature>
<gene>
    <name evidence="7" type="ORF">ASB62_09105</name>
</gene>
<accession>A0A117MJA1</accession>
<dbReference type="PANTHER" id="PTHR43370:SF1">
    <property type="entry name" value="GUANOSINE ABC TRANSPORTER PERMEASE PROTEIN NUPQ"/>
    <property type="match status" value="1"/>
</dbReference>
<dbReference type="Pfam" id="PF02653">
    <property type="entry name" value="BPD_transp_2"/>
    <property type="match status" value="1"/>
</dbReference>
<keyword evidence="5 6" id="KW-0472">Membrane</keyword>
<proteinExistence type="predicted"/>
<keyword evidence="2" id="KW-1003">Cell membrane</keyword>
<keyword evidence="3 6" id="KW-0812">Transmembrane</keyword>
<comment type="caution">
    <text evidence="7">The sequence shown here is derived from an EMBL/GenBank/DDBJ whole genome shotgun (WGS) entry which is preliminary data.</text>
</comment>
<keyword evidence="4 6" id="KW-1133">Transmembrane helix</keyword>
<feature type="transmembrane region" description="Helical" evidence="6">
    <location>
        <begin position="36"/>
        <end position="56"/>
    </location>
</feature>
<sequence length="296" mass="30809">MLSMGIEFFLFFQQILRIAVPYVLTSVGASFSERGGVVNLALEGMMLAGAFGAAAGQHYTGSAAAGIFFALASGLAVAFLHAFVTVTMKADQIVSGIAINILVMGATRFGLSVLFGSTMNSSRIGGIEVPSVFADPLFLAALFSVFAGQFVLFGTPYGLRLRATGENAETADAAGIRVSAMRYSGVLLSGALAALAGAFLAFQQHSFTDGMTAGRGYIALAAMIIGKWNPVGAALASLMFASAEVAEMWLQSGFLPTQIVQSLPYVITLFVLAGFVGKAVAPREVGVPYVKNRLSD</sequence>
<dbReference type="PANTHER" id="PTHR43370">
    <property type="entry name" value="SUGAR ABC TRANSPORTER INTEGRAL MEMBRANE PROTEIN-RELATED"/>
    <property type="match status" value="1"/>
</dbReference>
<keyword evidence="8" id="KW-1185">Reference proteome</keyword>
<feature type="transmembrane region" description="Helical" evidence="6">
    <location>
        <begin position="262"/>
        <end position="281"/>
    </location>
</feature>
<feature type="transmembrane region" description="Helical" evidence="6">
    <location>
        <begin position="6"/>
        <end position="24"/>
    </location>
</feature>
<feature type="transmembrane region" description="Helical" evidence="6">
    <location>
        <begin position="137"/>
        <end position="159"/>
    </location>
</feature>
<dbReference type="EMBL" id="LMBR01000232">
    <property type="protein sequence ID" value="KUL20424.1"/>
    <property type="molecule type" value="Genomic_DNA"/>
</dbReference>
<dbReference type="GO" id="GO:0005886">
    <property type="term" value="C:plasma membrane"/>
    <property type="evidence" value="ECO:0007669"/>
    <property type="project" value="UniProtKB-SubCell"/>
</dbReference>
<evidence type="ECO:0000256" key="4">
    <source>
        <dbReference type="ARBA" id="ARBA00022989"/>
    </source>
</evidence>
<evidence type="ECO:0000256" key="2">
    <source>
        <dbReference type="ARBA" id="ARBA00022475"/>
    </source>
</evidence>
<feature type="transmembrane region" description="Helical" evidence="6">
    <location>
        <begin position="62"/>
        <end position="84"/>
    </location>
</feature>
<evidence type="ECO:0000313" key="7">
    <source>
        <dbReference type="EMBL" id="KUL20424.1"/>
    </source>
</evidence>
<evidence type="ECO:0000256" key="6">
    <source>
        <dbReference type="SAM" id="Phobius"/>
    </source>
</evidence>
<feature type="transmembrane region" description="Helical" evidence="6">
    <location>
        <begin position="180"/>
        <end position="202"/>
    </location>
</feature>
<dbReference type="InterPro" id="IPR001851">
    <property type="entry name" value="ABC_transp_permease"/>
</dbReference>
<evidence type="ECO:0000256" key="5">
    <source>
        <dbReference type="ARBA" id="ARBA00023136"/>
    </source>
</evidence>
<comment type="subcellular location">
    <subcellularLocation>
        <location evidence="1">Cell membrane</location>
        <topology evidence="1">Multi-pass membrane protein</topology>
    </subcellularLocation>
</comment>
<dbReference type="GO" id="GO:0022857">
    <property type="term" value="F:transmembrane transporter activity"/>
    <property type="evidence" value="ECO:0007669"/>
    <property type="project" value="InterPro"/>
</dbReference>
<protein>
    <submittedName>
        <fullName evidence="7">ABC transporter permease</fullName>
    </submittedName>
</protein>
<reference evidence="7 8" key="1">
    <citation type="submission" date="2015-10" db="EMBL/GenBank/DDBJ databases">
        <title>Draft Genome Sequence of Chlorobium limicola strain Frasassi Growing under Artificial Lighting in the Frasassi Cave System.</title>
        <authorList>
            <person name="Mansor M."/>
            <person name="Macalady J."/>
        </authorList>
    </citation>
    <scope>NUCLEOTIDE SEQUENCE [LARGE SCALE GENOMIC DNA]</scope>
    <source>
        <strain evidence="7 8">Frasassi</strain>
    </source>
</reference>
<evidence type="ECO:0000256" key="1">
    <source>
        <dbReference type="ARBA" id="ARBA00004651"/>
    </source>
</evidence>
<organism evidence="7 8">
    <name type="scientific">Chlorobium limicola</name>
    <dbReference type="NCBI Taxonomy" id="1092"/>
    <lineage>
        <taxon>Bacteria</taxon>
        <taxon>Pseudomonadati</taxon>
        <taxon>Chlorobiota</taxon>
        <taxon>Chlorobiia</taxon>
        <taxon>Chlorobiales</taxon>
        <taxon>Chlorobiaceae</taxon>
        <taxon>Chlorobium/Pelodictyon group</taxon>
        <taxon>Chlorobium</taxon>
    </lineage>
</organism>
<evidence type="ECO:0000256" key="3">
    <source>
        <dbReference type="ARBA" id="ARBA00022692"/>
    </source>
</evidence>
<name>A0A117MJA1_CHLLI</name>
<dbReference type="Proteomes" id="UP000053937">
    <property type="component" value="Unassembled WGS sequence"/>
</dbReference>
<evidence type="ECO:0000313" key="8">
    <source>
        <dbReference type="Proteomes" id="UP000053937"/>
    </source>
</evidence>
<dbReference type="CDD" id="cd06580">
    <property type="entry name" value="TM_PBP1_transp_TpRbsC_like"/>
    <property type="match status" value="1"/>
</dbReference>